<evidence type="ECO:0000256" key="1">
    <source>
        <dbReference type="ARBA" id="ARBA00022536"/>
    </source>
</evidence>
<sequence length="1311" mass="143506">MDAFYAISMIRNRTERFVLLDKLRDERERKVDEKEKEKNANLKMHEVAREVRNPERIERSAAYHIGRKADEYTGPIRGQVGQAACARVRDRIKDKKKKRFIHGSYCPTGVSAIQNDPTSSRSSQEDMILSGSAYTGPERTSNAFHRDKSPSFQRTAPAFQLESSKSINNYDKEEVRFEVRNTRHEDESIDELTSSKHVDHIDGNNIEVKPGEYYHISPTTSESMSGEGQGAPQEAKLLSEPHQLTGVSNQQAQYLQAIDQQRRARQEIPRIYSEHAPPPILQTASPGRQANPDIQDIITGIVKLLNGNVNVAANTVRPLRPIQATRINNRGPPRISDVPPLPPDFDTPGMNPPPPPDHPYPFEKPPAPDRPLINQLPPERPIRPFVNGVPLPEQIVPQGNRPWTWNRPGGNRRPIPPYKPLPPATDSVLNREKEQADKNKHKIDPKPEPSTEEATTKKEENDQSEATTHDNIENATKRYEENNNGQKVKADSNSTEKATSENSTKRTAESEHPAKKENKHQAPSKENASTSVTGSSGDKSETNLTKHEDPPKSVIPLEIPAIKPTKSSKIGNSQGSSASNEKVNKANISKTSTKSYSTSTLNIETSSSVQIIESTTTKSSIVQSTNDDDSSNVTSSTIALQPSKSAELESTSIATSIPTPTENLPSPTFTKTSSSAEKSIAHTPASNIFSKNSAPTDRYAYRPRPGIVLDDTLDYTGTQGLATQRPYAPPRHPPLGDIFDVTVSAVQGPGGGSSEGVRVPVNGGNSDVILTSAVEGQGFVSIDGKRTYLNLFENSDRTSTHVQPQPQPTRTQPPAIVGTGSFILFDRFAVAQPDPPTATPRPSGPIRRPTFHRRPTQPPVRIDTCIVGDTSTCDISQHEACATVQGVSACHCKPGYARLQHSLPCKSSIVVSIRVDKIYDKKVVWDRGFTDRDSEPYQTLAYEANRAIESAMSMTPFSDEYMGSFINGVYQGDVSQGQGGVFVNATLKLIYEPRTIRPSLAGELQRHLLGVIHRRSNNIGNSALYVDSPPGSISNLQDLDECASSELNDCHSSAVCTNNWGGFTCTCNPGLKDPHKDDVNESGRTCISCPSTYCNNRGSCSYQGDHMQCTCTGNYYGAQCEVDGEVMGVAIGASVGALIIIVLTLVCLVMWSRRWSREQKTIGSPVYGYIQGGIPGTLPGTLARVGSVGTLASVKQGPPTNLPPYMWAHFGDHMATANTEPMGPTRPSSAVFGYPPINIHGTLPPPVPLPRLQAPTRPRQRHQPDPDSSDSEPQDKDRADLIPQNSGFHVPRPKSRSSLANKERRETEKLN</sequence>
<feature type="disulfide bond" evidence="4">
    <location>
        <begin position="1111"/>
        <end position="1120"/>
    </location>
</feature>
<keyword evidence="8" id="KW-0966">Cell projection</keyword>
<keyword evidence="6" id="KW-0472">Membrane</keyword>
<evidence type="ECO:0000313" key="9">
    <source>
        <dbReference type="Proteomes" id="UP000242457"/>
    </source>
</evidence>
<keyword evidence="2" id="KW-0677">Repeat</keyword>
<feature type="compositionally biased region" description="Polar residues" evidence="5">
    <location>
        <begin position="482"/>
        <end position="502"/>
    </location>
</feature>
<dbReference type="OrthoDB" id="2015116at2759"/>
<dbReference type="PROSITE" id="PS01187">
    <property type="entry name" value="EGF_CA"/>
    <property type="match status" value="1"/>
</dbReference>
<dbReference type="PROSITE" id="PS00010">
    <property type="entry name" value="ASX_HYDROXYL"/>
    <property type="match status" value="1"/>
</dbReference>
<dbReference type="SUPFAM" id="SSF82671">
    <property type="entry name" value="SEA domain"/>
    <property type="match status" value="1"/>
</dbReference>
<gene>
    <name evidence="8" type="ORF">APICC_07831</name>
</gene>
<dbReference type="InterPro" id="IPR036364">
    <property type="entry name" value="SEA_dom_sf"/>
</dbReference>
<feature type="domain" description="EGF-like" evidence="7">
    <location>
        <begin position="1038"/>
        <end position="1077"/>
    </location>
</feature>
<feature type="compositionally biased region" description="Polar residues" evidence="5">
    <location>
        <begin position="565"/>
        <end position="581"/>
    </location>
</feature>
<dbReference type="Pfam" id="PF07645">
    <property type="entry name" value="EGF_CA"/>
    <property type="match status" value="1"/>
</dbReference>
<evidence type="ECO:0000313" key="8">
    <source>
        <dbReference type="EMBL" id="PBC31117.1"/>
    </source>
</evidence>
<dbReference type="InterPro" id="IPR000152">
    <property type="entry name" value="EGF-type_Asp/Asn_hydroxyl_site"/>
</dbReference>
<feature type="compositionally biased region" description="Basic and acidic residues" evidence="5">
    <location>
        <begin position="429"/>
        <end position="481"/>
    </location>
</feature>
<dbReference type="SMART" id="SM00179">
    <property type="entry name" value="EGF_CA"/>
    <property type="match status" value="1"/>
</dbReference>
<dbReference type="CDD" id="cd00054">
    <property type="entry name" value="EGF_CA"/>
    <property type="match status" value="1"/>
</dbReference>
<dbReference type="Proteomes" id="UP000242457">
    <property type="component" value="Unassembled WGS sequence"/>
</dbReference>
<keyword evidence="6" id="KW-1133">Transmembrane helix</keyword>
<feature type="compositionally biased region" description="Basic and acidic residues" evidence="5">
    <location>
        <begin position="538"/>
        <end position="551"/>
    </location>
</feature>
<evidence type="ECO:0000256" key="2">
    <source>
        <dbReference type="ARBA" id="ARBA00022737"/>
    </source>
</evidence>
<feature type="region of interest" description="Disordered" evidence="5">
    <location>
        <begin position="617"/>
        <end position="637"/>
    </location>
</feature>
<feature type="compositionally biased region" description="Basic and acidic residues" evidence="5">
    <location>
        <begin position="503"/>
        <end position="520"/>
    </location>
</feature>
<keyword evidence="9" id="KW-1185">Reference proteome</keyword>
<dbReference type="InterPro" id="IPR000742">
    <property type="entry name" value="EGF"/>
</dbReference>
<keyword evidence="1 4" id="KW-0245">EGF-like domain</keyword>
<proteinExistence type="predicted"/>
<dbReference type="FunFam" id="2.10.25.10:FF:000672">
    <property type="entry name" value="Uncharacterized protein, isoform C"/>
    <property type="match status" value="1"/>
</dbReference>
<dbReference type="PANTHER" id="PTHR24034:SF89">
    <property type="entry name" value="COMPLEMENT COMPONENT C1Q RECEPTOR"/>
    <property type="match status" value="1"/>
</dbReference>
<feature type="region of interest" description="Disordered" evidence="5">
    <location>
        <begin position="1242"/>
        <end position="1311"/>
    </location>
</feature>
<dbReference type="PANTHER" id="PTHR24034">
    <property type="entry name" value="EGF-LIKE DOMAIN-CONTAINING PROTEIN"/>
    <property type="match status" value="1"/>
</dbReference>
<feature type="region of interest" description="Disordered" evidence="5">
    <location>
        <begin position="1218"/>
        <end position="1237"/>
    </location>
</feature>
<dbReference type="InterPro" id="IPR018097">
    <property type="entry name" value="EGF_Ca-bd_CS"/>
</dbReference>
<feature type="compositionally biased region" description="Polar residues" evidence="5">
    <location>
        <begin position="524"/>
        <end position="537"/>
    </location>
</feature>
<dbReference type="SMART" id="SM00181">
    <property type="entry name" value="EGF"/>
    <property type="match status" value="2"/>
</dbReference>
<accession>A0A2A3EHB9</accession>
<keyword evidence="3 4" id="KW-1015">Disulfide bond</keyword>
<dbReference type="InterPro" id="IPR050751">
    <property type="entry name" value="ECM_structural_protein"/>
</dbReference>
<feature type="compositionally biased region" description="Pro residues" evidence="5">
    <location>
        <begin position="339"/>
        <end position="369"/>
    </location>
</feature>
<protein>
    <submittedName>
        <fullName evidence="8">Sperm flagellar membrane protein</fullName>
    </submittedName>
</protein>
<feature type="transmembrane region" description="Helical" evidence="6">
    <location>
        <begin position="1126"/>
        <end position="1151"/>
    </location>
</feature>
<feature type="compositionally biased region" description="Pro residues" evidence="5">
    <location>
        <begin position="414"/>
        <end position="423"/>
    </location>
</feature>
<comment type="caution">
    <text evidence="4">Lacks conserved residue(s) required for the propagation of feature annotation.</text>
</comment>
<evidence type="ECO:0000256" key="6">
    <source>
        <dbReference type="SAM" id="Phobius"/>
    </source>
</evidence>
<feature type="region of interest" description="Disordered" evidence="5">
    <location>
        <begin position="326"/>
        <end position="601"/>
    </location>
</feature>
<reference evidence="8 9" key="1">
    <citation type="submission" date="2014-07" db="EMBL/GenBank/DDBJ databases">
        <title>Genomic and transcriptomic analysis on Apis cerana provide comprehensive insights into honey bee biology.</title>
        <authorList>
            <person name="Diao Q."/>
            <person name="Sun L."/>
            <person name="Zheng H."/>
            <person name="Zheng H."/>
            <person name="Xu S."/>
            <person name="Wang S."/>
            <person name="Zeng Z."/>
            <person name="Hu F."/>
            <person name="Su S."/>
            <person name="Wu J."/>
        </authorList>
    </citation>
    <scope>NUCLEOTIDE SEQUENCE [LARGE SCALE GENOMIC DNA]</scope>
    <source>
        <tissue evidence="8">Pupae without intestine</tissue>
    </source>
</reference>
<evidence type="ECO:0000256" key="3">
    <source>
        <dbReference type="ARBA" id="ARBA00023157"/>
    </source>
</evidence>
<dbReference type="EMBL" id="KZ288249">
    <property type="protein sequence ID" value="PBC31117.1"/>
    <property type="molecule type" value="Genomic_DNA"/>
</dbReference>
<dbReference type="InterPro" id="IPR049883">
    <property type="entry name" value="NOTCH1_EGF-like"/>
</dbReference>
<feature type="compositionally biased region" description="Pro residues" evidence="5">
    <location>
        <begin position="833"/>
        <end position="843"/>
    </location>
</feature>
<dbReference type="PROSITE" id="PS50026">
    <property type="entry name" value="EGF_3"/>
    <property type="match status" value="2"/>
</dbReference>
<feature type="compositionally biased region" description="Basic and acidic residues" evidence="5">
    <location>
        <begin position="1301"/>
        <end position="1311"/>
    </location>
</feature>
<keyword evidence="8" id="KW-0969">Cilium</keyword>
<name>A0A2A3EHB9_APICC</name>
<keyword evidence="8" id="KW-0282">Flagellum</keyword>
<dbReference type="Gene3D" id="2.10.25.10">
    <property type="entry name" value="Laminin"/>
    <property type="match status" value="1"/>
</dbReference>
<feature type="region of interest" description="Disordered" evidence="5">
    <location>
        <begin position="833"/>
        <end position="860"/>
    </location>
</feature>
<organism evidence="8 9">
    <name type="scientific">Apis cerana cerana</name>
    <name type="common">Oriental honeybee</name>
    <dbReference type="NCBI Taxonomy" id="94128"/>
    <lineage>
        <taxon>Eukaryota</taxon>
        <taxon>Metazoa</taxon>
        <taxon>Ecdysozoa</taxon>
        <taxon>Arthropoda</taxon>
        <taxon>Hexapoda</taxon>
        <taxon>Insecta</taxon>
        <taxon>Pterygota</taxon>
        <taxon>Neoptera</taxon>
        <taxon>Endopterygota</taxon>
        <taxon>Hymenoptera</taxon>
        <taxon>Apocrita</taxon>
        <taxon>Aculeata</taxon>
        <taxon>Apoidea</taxon>
        <taxon>Anthophila</taxon>
        <taxon>Apidae</taxon>
        <taxon>Apis</taxon>
    </lineage>
</organism>
<dbReference type="PROSITE" id="PS00022">
    <property type="entry name" value="EGF_1"/>
    <property type="match status" value="1"/>
</dbReference>
<evidence type="ECO:0000259" key="7">
    <source>
        <dbReference type="PROSITE" id="PS50026"/>
    </source>
</evidence>
<keyword evidence="6" id="KW-0812">Transmembrane</keyword>
<evidence type="ECO:0000256" key="5">
    <source>
        <dbReference type="SAM" id="MobiDB-lite"/>
    </source>
</evidence>
<dbReference type="STRING" id="94128.A0A2A3EHB9"/>
<feature type="compositionally biased region" description="Low complexity" evidence="5">
    <location>
        <begin position="589"/>
        <end position="600"/>
    </location>
</feature>
<dbReference type="SUPFAM" id="SSF57196">
    <property type="entry name" value="EGF/Laminin"/>
    <property type="match status" value="1"/>
</dbReference>
<dbReference type="GO" id="GO:0005509">
    <property type="term" value="F:calcium ion binding"/>
    <property type="evidence" value="ECO:0007669"/>
    <property type="project" value="InterPro"/>
</dbReference>
<feature type="domain" description="EGF-like" evidence="7">
    <location>
        <begin position="1087"/>
        <end position="1121"/>
    </location>
</feature>
<evidence type="ECO:0000256" key="4">
    <source>
        <dbReference type="PROSITE-ProRule" id="PRU00076"/>
    </source>
</evidence>
<dbReference type="InterPro" id="IPR001881">
    <property type="entry name" value="EGF-like_Ca-bd_dom"/>
</dbReference>